<feature type="signal peptide" evidence="1">
    <location>
        <begin position="1"/>
        <end position="24"/>
    </location>
</feature>
<dbReference type="Pfam" id="PF14262">
    <property type="entry name" value="Cthe_2159"/>
    <property type="match status" value="1"/>
</dbReference>
<proteinExistence type="predicted"/>
<organism evidence="2 3">
    <name type="scientific">Anaeroplasma bactoclasticum</name>
    <dbReference type="NCBI Taxonomy" id="2088"/>
    <lineage>
        <taxon>Bacteria</taxon>
        <taxon>Bacillati</taxon>
        <taxon>Mycoplasmatota</taxon>
        <taxon>Mollicutes</taxon>
        <taxon>Anaeroplasmatales</taxon>
        <taxon>Anaeroplasmataceae</taxon>
        <taxon>Anaeroplasma</taxon>
    </lineage>
</organism>
<dbReference type="EMBL" id="QXEV01000051">
    <property type="protein sequence ID" value="RIA64111.1"/>
    <property type="molecule type" value="Genomic_DNA"/>
</dbReference>
<sequence length="306" mass="32466">MKRRYLIGLAGIAFATLLTSCSLDSNNTNNKTTTTTTTTNIVTTTEYVEPTVYNVTNTLSVSTTVENGFTYDEEISKLIINKSGEYSISGALNGSIECASTLQEKVTLVLDGATITSDASAITWLSEKSKVEIKAKKDTTNYLVTNASLVNETSTVQSNNNVEFGGKGTINITNSQKHAVSASEVQIKGEVVLNVTANIKDGIHAKQIDIYSGNTTITATKDAIEAEVNTKGNKGTFTMTGGTLTIKDSAVGIKAATSISFSNPVDTDPIGITLKMDNVSTPMDSEEITNTSSAFTYLLDGESQTI</sequence>
<reference evidence="2 3" key="1">
    <citation type="submission" date="2018-08" db="EMBL/GenBank/DDBJ databases">
        <title>Genomic Encyclopedia of Archaeal and Bacterial Type Strains, Phase II (KMG-II): from individual species to whole genera.</title>
        <authorList>
            <person name="Goeker M."/>
        </authorList>
    </citation>
    <scope>NUCLEOTIDE SEQUENCE [LARGE SCALE GENOMIC DNA]</scope>
    <source>
        <strain evidence="2 3">ATCC 27112</strain>
    </source>
</reference>
<keyword evidence="1" id="KW-0732">Signal</keyword>
<evidence type="ECO:0000256" key="1">
    <source>
        <dbReference type="SAM" id="SignalP"/>
    </source>
</evidence>
<evidence type="ECO:0000313" key="3">
    <source>
        <dbReference type="Proteomes" id="UP000266506"/>
    </source>
</evidence>
<gene>
    <name evidence="2" type="ORF">EI71_02037</name>
</gene>
<evidence type="ECO:0000313" key="2">
    <source>
        <dbReference type="EMBL" id="RIA64111.1"/>
    </source>
</evidence>
<dbReference type="AlphaFoldDB" id="A0A397R107"/>
<accession>A0A397R107</accession>
<dbReference type="InterPro" id="IPR025584">
    <property type="entry name" value="Cthe_2159"/>
</dbReference>
<dbReference type="RefSeq" id="WP_162849953.1">
    <property type="nucleotide sequence ID" value="NZ_QXEV01000051.1"/>
</dbReference>
<name>A0A397R107_9MOLU</name>
<feature type="chain" id="PRO_5017361907" evidence="1">
    <location>
        <begin position="25"/>
        <end position="306"/>
    </location>
</feature>
<dbReference type="Proteomes" id="UP000266506">
    <property type="component" value="Unassembled WGS sequence"/>
</dbReference>
<dbReference type="InParanoid" id="A0A397R107"/>
<protein>
    <submittedName>
        <fullName evidence="2">Uncharacterized protein DUF4353</fullName>
    </submittedName>
</protein>
<dbReference type="PROSITE" id="PS51257">
    <property type="entry name" value="PROKAR_LIPOPROTEIN"/>
    <property type="match status" value="1"/>
</dbReference>
<comment type="caution">
    <text evidence="2">The sequence shown here is derived from an EMBL/GenBank/DDBJ whole genome shotgun (WGS) entry which is preliminary data.</text>
</comment>
<keyword evidence="3" id="KW-1185">Reference proteome</keyword>